<keyword evidence="4 10" id="KW-1133">Transmembrane helix</keyword>
<dbReference type="GO" id="GO:0005886">
    <property type="term" value="C:plasma membrane"/>
    <property type="evidence" value="ECO:0007669"/>
    <property type="project" value="UniProtKB-SubCell"/>
</dbReference>
<dbReference type="CDD" id="cd15283">
    <property type="entry name" value="7tmC_V2R_pheromone"/>
    <property type="match status" value="1"/>
</dbReference>
<dbReference type="SUPFAM" id="SSF53822">
    <property type="entry name" value="Periplasmic binding protein-like I"/>
    <property type="match status" value="1"/>
</dbReference>
<evidence type="ECO:0000256" key="8">
    <source>
        <dbReference type="ARBA" id="ARBA00023180"/>
    </source>
</evidence>
<dbReference type="OMA" id="WDFTSHF"/>
<evidence type="ECO:0000313" key="12">
    <source>
        <dbReference type="Ensembl" id="ENSPMRP00000021571.1"/>
    </source>
</evidence>
<dbReference type="Gene3D" id="3.40.50.2300">
    <property type="match status" value="2"/>
</dbReference>
<dbReference type="FunFam" id="3.40.50.2300:FF:000024">
    <property type="entry name" value="Vomeronasal 2, receptor 73"/>
    <property type="match status" value="1"/>
</dbReference>
<dbReference type="GO" id="GO:0004930">
    <property type="term" value="F:G protein-coupled receptor activity"/>
    <property type="evidence" value="ECO:0007669"/>
    <property type="project" value="UniProtKB-KW"/>
</dbReference>
<dbReference type="InterPro" id="IPR000337">
    <property type="entry name" value="GPCR_3"/>
</dbReference>
<evidence type="ECO:0000256" key="4">
    <source>
        <dbReference type="ARBA" id="ARBA00022989"/>
    </source>
</evidence>
<dbReference type="PRINTS" id="PR00248">
    <property type="entry name" value="GPCRMGR"/>
</dbReference>
<evidence type="ECO:0000259" key="11">
    <source>
        <dbReference type="PROSITE" id="PS50259"/>
    </source>
</evidence>
<dbReference type="GeneTree" id="ENSGT00950000182788"/>
<dbReference type="PROSITE" id="PS00981">
    <property type="entry name" value="G_PROTEIN_RECEP_F3_3"/>
    <property type="match status" value="1"/>
</dbReference>
<feature type="transmembrane region" description="Helical" evidence="10">
    <location>
        <begin position="557"/>
        <end position="577"/>
    </location>
</feature>
<evidence type="ECO:0000256" key="2">
    <source>
        <dbReference type="ARBA" id="ARBA00022475"/>
    </source>
</evidence>
<sequence length="788" mass="88905">MSQVTWSLVQWHPISVISSPIYPSIYTLPKPSFISQLTQFICRVMTKFYQHILALVFAVDEINENPRMLPNVSLGFHIYDNYYDSKMSYRTTLDLIFKSRHFIPNYRCGVHKNVIGVIGGLSSDTSCCMANVLGINDQTKIPSFYCMVPNEDLQYQGIIQLLLHFGWKWVGLMTTADEAGEHFLQTIEPMFFKNGICSAFTERVELNLHYNGNLLKMLYDSKILLPTFKTSKASAVLVYGESRFNIWLSSALNIMEFTPLLFPQKKSREGKVWITTTQLDFILYSLQKKLNVNIQVLHGAISFAIASKEIHNFKDFLRSIRPYWTETDGFIQDLWEDAFSCSFPNSTLSIFNDHMCTGEEMLEILPAPFFEMSMTGHSYSIYNAVYALAHALNSKRLAGAIHKSRDAKEKLSPQYVEPWQVTFSLTKISFNNSAGDEIKFNEYGELAAGLDITNLVTFPNRSYIRVKVGSIGCLKLSCILCLFSDMETCVSCPADQFPKSSQDLCIPKIPNFLAFDENLAIVSTSSALLFSLITILVLGIFIKHRNTAIVKANNRSLTYGLLISLLLCFLSSLLFIGKPSKMTCFFRQNAFGIVFSVALSSILAKTILVVLAFMATKPGSNMRKWVGKELAYSIVFSCSIVQVGICVLWLATSPPFPDVDMHSMTEEIIFICNEGSVSMFYCVLSYMGFLATVSLSVAFLARKLPDTFNEAKFITFSMLVFCSVWLSFIPTYLSTRGKYMVAVEIFSIFASGAGLLACIFAPKCYIIVVRPDLNNREQMLNHKQLPHK</sequence>
<comment type="subcellular location">
    <subcellularLocation>
        <location evidence="1">Cell membrane</location>
        <topology evidence="1">Multi-pass membrane protein</topology>
    </subcellularLocation>
</comment>
<reference evidence="12" key="3">
    <citation type="submission" date="2025-09" db="UniProtKB">
        <authorList>
            <consortium name="Ensembl"/>
        </authorList>
    </citation>
    <scope>IDENTIFICATION</scope>
</reference>
<organism evidence="12 13">
    <name type="scientific">Podarcis muralis</name>
    <name type="common">Wall lizard</name>
    <name type="synonym">Lacerta muralis</name>
    <dbReference type="NCBI Taxonomy" id="64176"/>
    <lineage>
        <taxon>Eukaryota</taxon>
        <taxon>Metazoa</taxon>
        <taxon>Chordata</taxon>
        <taxon>Craniata</taxon>
        <taxon>Vertebrata</taxon>
        <taxon>Euteleostomi</taxon>
        <taxon>Lepidosauria</taxon>
        <taxon>Squamata</taxon>
        <taxon>Bifurcata</taxon>
        <taxon>Unidentata</taxon>
        <taxon>Episquamata</taxon>
        <taxon>Laterata</taxon>
        <taxon>Lacertibaenia</taxon>
        <taxon>Lacertidae</taxon>
        <taxon>Podarcis</taxon>
    </lineage>
</organism>
<dbReference type="AlphaFoldDB" id="A0A670JBC0"/>
<keyword evidence="9" id="KW-0807">Transducer</keyword>
<feature type="transmembrane region" description="Helical" evidence="10">
    <location>
        <begin position="519"/>
        <end position="542"/>
    </location>
</feature>
<keyword evidence="13" id="KW-1185">Reference proteome</keyword>
<reference evidence="12" key="2">
    <citation type="submission" date="2025-08" db="UniProtKB">
        <authorList>
            <consortium name="Ensembl"/>
        </authorList>
    </citation>
    <scope>IDENTIFICATION</scope>
</reference>
<evidence type="ECO:0000256" key="6">
    <source>
        <dbReference type="ARBA" id="ARBA00023136"/>
    </source>
</evidence>
<dbReference type="Ensembl" id="ENSPMRT00000022888.1">
    <property type="protein sequence ID" value="ENSPMRP00000021571.1"/>
    <property type="gene ID" value="ENSPMRG00000013992.1"/>
</dbReference>
<dbReference type="Proteomes" id="UP000472272">
    <property type="component" value="Chromosome 13"/>
</dbReference>
<evidence type="ECO:0000256" key="5">
    <source>
        <dbReference type="ARBA" id="ARBA00023040"/>
    </source>
</evidence>
<protein>
    <recommendedName>
        <fullName evidence="11">G-protein coupled receptors family 3 profile domain-containing protein</fullName>
    </recommendedName>
</protein>
<keyword evidence="6 10" id="KW-0472">Membrane</keyword>
<feature type="transmembrane region" description="Helical" evidence="10">
    <location>
        <begin position="630"/>
        <end position="651"/>
    </location>
</feature>
<dbReference type="InterPro" id="IPR000068">
    <property type="entry name" value="GPCR_3_Ca_sens_rcpt-rel"/>
</dbReference>
<feature type="domain" description="G-protein coupled receptors family 3 profile" evidence="11">
    <location>
        <begin position="519"/>
        <end position="783"/>
    </location>
</feature>
<evidence type="ECO:0000256" key="9">
    <source>
        <dbReference type="ARBA" id="ARBA00023224"/>
    </source>
</evidence>
<keyword evidence="7" id="KW-0675">Receptor</keyword>
<keyword evidence="2" id="KW-1003">Cell membrane</keyword>
<evidence type="ECO:0000313" key="13">
    <source>
        <dbReference type="Proteomes" id="UP000472272"/>
    </source>
</evidence>
<dbReference type="InterPro" id="IPR017979">
    <property type="entry name" value="GPCR_3_CS"/>
</dbReference>
<evidence type="ECO:0000256" key="10">
    <source>
        <dbReference type="SAM" id="Phobius"/>
    </source>
</evidence>
<keyword evidence="3 10" id="KW-0812">Transmembrane</keyword>
<dbReference type="Pfam" id="PF00003">
    <property type="entry name" value="7tm_3"/>
    <property type="match status" value="1"/>
</dbReference>
<reference evidence="12 13" key="1">
    <citation type="journal article" date="2019" name="Proc. Natl. Acad. Sci. U.S.A.">
        <title>Regulatory changes in pterin and carotenoid genes underlie balanced color polymorphisms in the wall lizard.</title>
        <authorList>
            <person name="Andrade P."/>
            <person name="Pinho C."/>
            <person name="Perez I de Lanuza G."/>
            <person name="Afonso S."/>
            <person name="Brejcha J."/>
            <person name="Rubin C.J."/>
            <person name="Wallerman O."/>
            <person name="Pereira P."/>
            <person name="Sabatino S.J."/>
            <person name="Bellati A."/>
            <person name="Pellitteri-Rosa D."/>
            <person name="Bosakova Z."/>
            <person name="Bunikis I."/>
            <person name="Carretero M.A."/>
            <person name="Feiner N."/>
            <person name="Marsik P."/>
            <person name="Pauperio F."/>
            <person name="Salvi D."/>
            <person name="Soler L."/>
            <person name="While G.M."/>
            <person name="Uller T."/>
            <person name="Font E."/>
            <person name="Andersson L."/>
            <person name="Carneiro M."/>
        </authorList>
    </citation>
    <scope>NUCLEOTIDE SEQUENCE</scope>
</reference>
<dbReference type="PANTHER" id="PTHR24061:SF599">
    <property type="entry name" value="G-PROTEIN COUPLED RECEPTORS FAMILY 3 PROFILE DOMAIN-CONTAINING PROTEIN"/>
    <property type="match status" value="1"/>
</dbReference>
<feature type="transmembrane region" description="Helical" evidence="10">
    <location>
        <begin position="745"/>
        <end position="769"/>
    </location>
</feature>
<dbReference type="InterPro" id="IPR001828">
    <property type="entry name" value="ANF_lig-bd_rcpt"/>
</dbReference>
<dbReference type="InterPro" id="IPR017978">
    <property type="entry name" value="GPCR_3_C"/>
</dbReference>
<evidence type="ECO:0000256" key="3">
    <source>
        <dbReference type="ARBA" id="ARBA00022692"/>
    </source>
</evidence>
<proteinExistence type="predicted"/>
<dbReference type="PRINTS" id="PR01535">
    <property type="entry name" value="VOMERONASL2R"/>
</dbReference>
<dbReference type="InterPro" id="IPR028082">
    <property type="entry name" value="Peripla_BP_I"/>
</dbReference>
<evidence type="ECO:0000256" key="7">
    <source>
        <dbReference type="ARBA" id="ARBA00023170"/>
    </source>
</evidence>
<dbReference type="InterPro" id="IPR004073">
    <property type="entry name" value="GPCR_3_vmron_rcpt_2"/>
</dbReference>
<dbReference type="Pfam" id="PF01094">
    <property type="entry name" value="ANF_receptor"/>
    <property type="match status" value="1"/>
</dbReference>
<name>A0A670JBC0_PODMU</name>
<dbReference type="PANTHER" id="PTHR24061">
    <property type="entry name" value="CALCIUM-SENSING RECEPTOR-RELATED"/>
    <property type="match status" value="1"/>
</dbReference>
<feature type="transmembrane region" description="Helical" evidence="10">
    <location>
        <begin position="713"/>
        <end position="733"/>
    </location>
</feature>
<keyword evidence="8" id="KW-0325">Glycoprotein</keyword>
<keyword evidence="5" id="KW-0297">G-protein coupled receptor</keyword>
<evidence type="ECO:0000256" key="1">
    <source>
        <dbReference type="ARBA" id="ARBA00004651"/>
    </source>
</evidence>
<accession>A0A670JBC0</accession>
<feature type="transmembrane region" description="Helical" evidence="10">
    <location>
        <begin position="678"/>
        <end position="701"/>
    </location>
</feature>
<dbReference type="PROSITE" id="PS50259">
    <property type="entry name" value="G_PROTEIN_RECEP_F3_4"/>
    <property type="match status" value="1"/>
</dbReference>
<feature type="transmembrane region" description="Helical" evidence="10">
    <location>
        <begin position="589"/>
        <end position="614"/>
    </location>
</feature>